<evidence type="ECO:0000313" key="3">
    <source>
        <dbReference type="Proteomes" id="UP000008021"/>
    </source>
</evidence>
<feature type="domain" description="DUF3778" evidence="1">
    <location>
        <begin position="16"/>
        <end position="50"/>
    </location>
</feature>
<reference evidence="2" key="2">
    <citation type="submission" date="2018-05" db="EMBL/GenBank/DDBJ databases">
        <title>OmerRS3 (Oryza meridionalis Reference Sequence Version 3).</title>
        <authorList>
            <person name="Zhang J."/>
            <person name="Kudrna D."/>
            <person name="Lee S."/>
            <person name="Talag J."/>
            <person name="Welchert J."/>
            <person name="Wing R.A."/>
        </authorList>
    </citation>
    <scope>NUCLEOTIDE SEQUENCE [LARGE SCALE GENOMIC DNA]</scope>
    <source>
        <strain evidence="2">cv. OR44</strain>
    </source>
</reference>
<dbReference type="InterPro" id="IPR022256">
    <property type="entry name" value="DUF3778"/>
</dbReference>
<dbReference type="EnsemblPlants" id="OMERI09G11480.1">
    <property type="protein sequence ID" value="OMERI09G11480.1"/>
    <property type="gene ID" value="OMERI09G11480"/>
</dbReference>
<sequence length="177" mass="19596">MGRGRSRARIRDSEHGIHAGSTVRVEQFLLLRFNGGLRGISLLSPVMPTPKSTAQQLTSDLCCFRGGSCRSFSVCQAGRMLMEAQGSSRRGSAAELRRHGSLLLFSFIWKFGFLDRLPFSILIRFDSREEGSTAISSLSFAVAFASHRAAHNPIRCCPNERIADEEGVGGEKEWSWM</sequence>
<name>A0A0E0ETJ0_9ORYZ</name>
<reference evidence="2" key="1">
    <citation type="submission" date="2015-04" db="UniProtKB">
        <authorList>
            <consortium name="EnsemblPlants"/>
        </authorList>
    </citation>
    <scope>IDENTIFICATION</scope>
</reference>
<dbReference type="Pfam" id="PF12620">
    <property type="entry name" value="DUF3778"/>
    <property type="match status" value="1"/>
</dbReference>
<evidence type="ECO:0000259" key="1">
    <source>
        <dbReference type="Pfam" id="PF12620"/>
    </source>
</evidence>
<keyword evidence="3" id="KW-1185">Reference proteome</keyword>
<evidence type="ECO:0000313" key="2">
    <source>
        <dbReference type="EnsemblPlants" id="OMERI09G11480.1"/>
    </source>
</evidence>
<protein>
    <recommendedName>
        <fullName evidence="1">DUF3778 domain-containing protein</fullName>
    </recommendedName>
</protein>
<accession>A0A0E0ETJ0</accession>
<organism evidence="2">
    <name type="scientific">Oryza meridionalis</name>
    <dbReference type="NCBI Taxonomy" id="40149"/>
    <lineage>
        <taxon>Eukaryota</taxon>
        <taxon>Viridiplantae</taxon>
        <taxon>Streptophyta</taxon>
        <taxon>Embryophyta</taxon>
        <taxon>Tracheophyta</taxon>
        <taxon>Spermatophyta</taxon>
        <taxon>Magnoliopsida</taxon>
        <taxon>Liliopsida</taxon>
        <taxon>Poales</taxon>
        <taxon>Poaceae</taxon>
        <taxon>BOP clade</taxon>
        <taxon>Oryzoideae</taxon>
        <taxon>Oryzeae</taxon>
        <taxon>Oryzinae</taxon>
        <taxon>Oryza</taxon>
    </lineage>
</organism>
<dbReference type="AlphaFoldDB" id="A0A0E0ETJ0"/>
<dbReference type="HOGENOM" id="CLU_1520207_0_0_1"/>
<proteinExistence type="predicted"/>
<dbReference type="Gramene" id="OMERI09G11480.1">
    <property type="protein sequence ID" value="OMERI09G11480.1"/>
    <property type="gene ID" value="OMERI09G11480"/>
</dbReference>
<dbReference type="Proteomes" id="UP000008021">
    <property type="component" value="Chromosome 9"/>
</dbReference>